<name>A0ABY6G289_9MICO</name>
<dbReference type="RefSeq" id="WP_263594526.1">
    <property type="nucleotide sequence ID" value="NZ_CP107020.1"/>
</dbReference>
<evidence type="ECO:0000313" key="2">
    <source>
        <dbReference type="Proteomes" id="UP001164305"/>
    </source>
</evidence>
<protein>
    <recommendedName>
        <fullName evidence="3">PaaX family transcriptional regulator</fullName>
    </recommendedName>
</protein>
<dbReference type="Proteomes" id="UP001164305">
    <property type="component" value="Chromosome"/>
</dbReference>
<evidence type="ECO:0008006" key="3">
    <source>
        <dbReference type="Google" id="ProtNLM"/>
    </source>
</evidence>
<keyword evidence="2" id="KW-1185">Reference proteome</keyword>
<evidence type="ECO:0000313" key="1">
    <source>
        <dbReference type="EMBL" id="UYG17317.1"/>
    </source>
</evidence>
<reference evidence="1" key="1">
    <citation type="submission" date="2022-10" db="EMBL/GenBank/DDBJ databases">
        <title>Whole-Genome Sequencing of Brachybacterium huguangmaarense BRM-3, Isolated from Betula schmidtii.</title>
        <authorList>
            <person name="Haam D."/>
        </authorList>
    </citation>
    <scope>NUCLEOTIDE SEQUENCE</scope>
    <source>
        <strain evidence="1">BRM-3</strain>
    </source>
</reference>
<dbReference type="InterPro" id="IPR036388">
    <property type="entry name" value="WH-like_DNA-bd_sf"/>
</dbReference>
<proteinExistence type="predicted"/>
<dbReference type="EMBL" id="CP107020">
    <property type="protein sequence ID" value="UYG17317.1"/>
    <property type="molecule type" value="Genomic_DNA"/>
</dbReference>
<organism evidence="1 2">
    <name type="scientific">Brachybacterium huguangmaarense</name>
    <dbReference type="NCBI Taxonomy" id="1652028"/>
    <lineage>
        <taxon>Bacteria</taxon>
        <taxon>Bacillati</taxon>
        <taxon>Actinomycetota</taxon>
        <taxon>Actinomycetes</taxon>
        <taxon>Micrococcales</taxon>
        <taxon>Dermabacteraceae</taxon>
        <taxon>Brachybacterium</taxon>
    </lineage>
</organism>
<sequence length="296" mass="32674">MPRVSPSRYRMTRAAFDLVSVFGCLGAVAVPGPAFAAVLAHRGYSALSVRNELVRLVDRGLLVRSTAGRVSVYRRSTQLDGGFVRYSGAQETAAYDGSFRALLVTIPETRRGDRDRVLHVARHWGYRPLRAGVLIAVREQPDDLSRQLERLVGDEAGIEHCRLVPESDAQARAWARRAFAAPEEAEVERLAARVRELGAAPAFGHREYFDLFHEVAMAIERTEVLPEALSDRDGGVGVRARRLMAAVVELWAQRMLDEQLAEVLALPAAGLIAWDPGFWARVGRPMPGADEREAQA</sequence>
<gene>
    <name evidence="1" type="ORF">BRM3_02480</name>
</gene>
<dbReference type="Gene3D" id="1.10.10.10">
    <property type="entry name" value="Winged helix-like DNA-binding domain superfamily/Winged helix DNA-binding domain"/>
    <property type="match status" value="1"/>
</dbReference>
<accession>A0ABY6G289</accession>